<feature type="transmembrane region" description="Helical" evidence="3">
    <location>
        <begin position="7"/>
        <end position="30"/>
    </location>
</feature>
<protein>
    <submittedName>
        <fullName evidence="5">Methyl-accepting chemotaxis protein</fullName>
    </submittedName>
</protein>
<keyword evidence="6" id="KW-1185">Reference proteome</keyword>
<evidence type="ECO:0000259" key="4">
    <source>
        <dbReference type="PROSITE" id="PS50111"/>
    </source>
</evidence>
<sequence>MIRKIKNYNLIAIIFVTLCITSIFIGTISWLLSKNIVFLFSLTLIGILLSCVVSFFINQSLNTLFTRFDDEMNIIKNGDFSHILKSRSYGSLGKISNSVNSIIEEIRLLVLDFSMLSISITDISKILKNKTTENLISTEQISTAVDEITKGAINQANVVKVGLDKTVMLKECIQDISTSHTVMLSNNDGIKKLNVYGVEIISELEIISSKSDLALTQIYNTTENLITSTNMISDMLNSIEEIANQINLLSLNAAIEAARAGDSGKGFTVVAEEIKKLADLSKSTTGAINGHLSLMEEQSNKAIESMDFMKTISKEQKSATDKTFKSFQSISQGTTEIGSMLTHQTEAIKYIQEYSKSFIESIEILSSISEEAVASCEEISSNTLFQVEAITEMDQTAKKLADLAFDLNGKIGKYKLDN</sequence>
<reference evidence="5 6" key="1">
    <citation type="submission" date="2021-05" db="EMBL/GenBank/DDBJ databases">
        <title>Fusibacter ferrireducens sp. nov., an anaerobic, sulfur- and Fe-reducing bacterium isolated from the mangrove sediment.</title>
        <authorList>
            <person name="Qiu D."/>
        </authorList>
    </citation>
    <scope>NUCLEOTIDE SEQUENCE [LARGE SCALE GENOMIC DNA]</scope>
    <source>
        <strain evidence="5 6">DSM 12116</strain>
    </source>
</reference>
<evidence type="ECO:0000256" key="1">
    <source>
        <dbReference type="ARBA" id="ARBA00023224"/>
    </source>
</evidence>
<gene>
    <name evidence="5" type="ORF">KHM83_10530</name>
</gene>
<feature type="transmembrane region" description="Helical" evidence="3">
    <location>
        <begin position="36"/>
        <end position="57"/>
    </location>
</feature>
<dbReference type="SUPFAM" id="SSF58104">
    <property type="entry name" value="Methyl-accepting chemotaxis protein (MCP) signaling domain"/>
    <property type="match status" value="1"/>
</dbReference>
<dbReference type="Proteomes" id="UP000746471">
    <property type="component" value="Unassembled WGS sequence"/>
</dbReference>
<dbReference type="PANTHER" id="PTHR32089:SF112">
    <property type="entry name" value="LYSOZYME-LIKE PROTEIN-RELATED"/>
    <property type="match status" value="1"/>
</dbReference>
<dbReference type="PROSITE" id="PS50111">
    <property type="entry name" value="CHEMOTAXIS_TRANSDUC_2"/>
    <property type="match status" value="1"/>
</dbReference>
<evidence type="ECO:0000256" key="3">
    <source>
        <dbReference type="SAM" id="Phobius"/>
    </source>
</evidence>
<evidence type="ECO:0000313" key="5">
    <source>
        <dbReference type="EMBL" id="MBS7527117.1"/>
    </source>
</evidence>
<name>A0ABS5PSS4_9FIRM</name>
<feature type="domain" description="Methyl-accepting transducer" evidence="4">
    <location>
        <begin position="130"/>
        <end position="380"/>
    </location>
</feature>
<keyword evidence="3" id="KW-1133">Transmembrane helix</keyword>
<dbReference type="RefSeq" id="WP_213236975.1">
    <property type="nucleotide sequence ID" value="NZ_JAHBCL010000016.1"/>
</dbReference>
<proteinExistence type="predicted"/>
<dbReference type="Gene3D" id="1.10.287.950">
    <property type="entry name" value="Methyl-accepting chemotaxis protein"/>
    <property type="match status" value="1"/>
</dbReference>
<keyword evidence="3" id="KW-0812">Transmembrane</keyword>
<keyword evidence="3" id="KW-0472">Membrane</keyword>
<dbReference type="InterPro" id="IPR004089">
    <property type="entry name" value="MCPsignal_dom"/>
</dbReference>
<keyword evidence="1 2" id="KW-0807">Transducer</keyword>
<dbReference type="Pfam" id="PF00015">
    <property type="entry name" value="MCPsignal"/>
    <property type="match status" value="1"/>
</dbReference>
<comment type="caution">
    <text evidence="5">The sequence shown here is derived from an EMBL/GenBank/DDBJ whole genome shotgun (WGS) entry which is preliminary data.</text>
</comment>
<evidence type="ECO:0000256" key="2">
    <source>
        <dbReference type="PROSITE-ProRule" id="PRU00284"/>
    </source>
</evidence>
<dbReference type="SMART" id="SM00283">
    <property type="entry name" value="MA"/>
    <property type="match status" value="1"/>
</dbReference>
<dbReference type="PANTHER" id="PTHR32089">
    <property type="entry name" value="METHYL-ACCEPTING CHEMOTAXIS PROTEIN MCPB"/>
    <property type="match status" value="1"/>
</dbReference>
<organism evidence="5 6">
    <name type="scientific">Fusibacter paucivorans</name>
    <dbReference type="NCBI Taxonomy" id="76009"/>
    <lineage>
        <taxon>Bacteria</taxon>
        <taxon>Bacillati</taxon>
        <taxon>Bacillota</taxon>
        <taxon>Clostridia</taxon>
        <taxon>Eubacteriales</taxon>
        <taxon>Eubacteriales Family XII. Incertae Sedis</taxon>
        <taxon>Fusibacter</taxon>
    </lineage>
</organism>
<evidence type="ECO:0000313" key="6">
    <source>
        <dbReference type="Proteomes" id="UP000746471"/>
    </source>
</evidence>
<dbReference type="EMBL" id="JAHBCL010000016">
    <property type="protein sequence ID" value="MBS7527117.1"/>
    <property type="molecule type" value="Genomic_DNA"/>
</dbReference>
<accession>A0ABS5PSS4</accession>